<name>A0A485D0P8_KLUCR</name>
<dbReference type="AlphaFoldDB" id="A0A485D0P8"/>
<evidence type="ECO:0000313" key="2">
    <source>
        <dbReference type="Proteomes" id="UP000401081"/>
    </source>
</evidence>
<gene>
    <name evidence="1" type="ORF">NCTC12993_07488</name>
</gene>
<sequence>MDESTFTATYLNLFNQIWQDPEKLEDVTAQICDHIASVYQENSPESIYFLML</sequence>
<organism evidence="1 2">
    <name type="scientific">Kluyvera cryocrescens</name>
    <name type="common">Kluyvera citrophila</name>
    <dbReference type="NCBI Taxonomy" id="580"/>
    <lineage>
        <taxon>Bacteria</taxon>
        <taxon>Pseudomonadati</taxon>
        <taxon>Pseudomonadota</taxon>
        <taxon>Gammaproteobacteria</taxon>
        <taxon>Enterobacterales</taxon>
        <taxon>Enterobacteriaceae</taxon>
        <taxon>Kluyvera</taxon>
    </lineage>
</organism>
<accession>A0A485D0P8</accession>
<reference evidence="1 2" key="1">
    <citation type="submission" date="2019-03" db="EMBL/GenBank/DDBJ databases">
        <authorList>
            <consortium name="Pathogen Informatics"/>
        </authorList>
    </citation>
    <scope>NUCLEOTIDE SEQUENCE [LARGE SCALE GENOMIC DNA]</scope>
    <source>
        <strain evidence="1 2">NCTC12993</strain>
    </source>
</reference>
<proteinExistence type="predicted"/>
<evidence type="ECO:0000313" key="1">
    <source>
        <dbReference type="EMBL" id="VFS90676.1"/>
    </source>
</evidence>
<dbReference type="Proteomes" id="UP000401081">
    <property type="component" value="Unassembled WGS sequence"/>
</dbReference>
<keyword evidence="2" id="KW-1185">Reference proteome</keyword>
<protein>
    <submittedName>
        <fullName evidence="1">Uncharacterized protein</fullName>
    </submittedName>
</protein>
<dbReference type="EMBL" id="CAADJD010000033">
    <property type="protein sequence ID" value="VFS90676.1"/>
    <property type="molecule type" value="Genomic_DNA"/>
</dbReference>